<dbReference type="GO" id="GO:0003676">
    <property type="term" value="F:nucleic acid binding"/>
    <property type="evidence" value="ECO:0007669"/>
    <property type="project" value="InterPro"/>
</dbReference>
<evidence type="ECO:0000313" key="4">
    <source>
        <dbReference type="Proteomes" id="UP000051841"/>
    </source>
</evidence>
<dbReference type="SUPFAM" id="SSF53335">
    <property type="entry name" value="S-adenosyl-L-methionine-dependent methyltransferases"/>
    <property type="match status" value="1"/>
</dbReference>
<dbReference type="NCBIfam" id="TIGR00095">
    <property type="entry name" value="16S rRNA (guanine(966)-N(2))-methyltransferase RsmD"/>
    <property type="match status" value="1"/>
</dbReference>
<dbReference type="PIRSF" id="PIRSF004553">
    <property type="entry name" value="CHP00095"/>
    <property type="match status" value="1"/>
</dbReference>
<dbReference type="PATRIC" id="fig|1410657.5.peg.710"/>
<dbReference type="PANTHER" id="PTHR43542:SF1">
    <property type="entry name" value="METHYLTRANSFERASE"/>
    <property type="match status" value="1"/>
</dbReference>
<evidence type="ECO:0000313" key="3">
    <source>
        <dbReference type="EMBL" id="KRN51220.1"/>
    </source>
</evidence>
<protein>
    <submittedName>
        <fullName evidence="3">RsmD family RNA methyltransferase</fullName>
    </submittedName>
</protein>
<dbReference type="AlphaFoldDB" id="A0A0R2HNW0"/>
<dbReference type="Proteomes" id="UP000051841">
    <property type="component" value="Unassembled WGS sequence"/>
</dbReference>
<dbReference type="Pfam" id="PF03602">
    <property type="entry name" value="Cons_hypoth95"/>
    <property type="match status" value="1"/>
</dbReference>
<gene>
    <name evidence="3" type="ORF">IV49_GL000683</name>
</gene>
<dbReference type="RefSeq" id="WP_029070365.1">
    <property type="nucleotide sequence ID" value="NZ_JNKN01000005.1"/>
</dbReference>
<dbReference type="PANTHER" id="PTHR43542">
    <property type="entry name" value="METHYLTRANSFERASE"/>
    <property type="match status" value="1"/>
</dbReference>
<organism evidence="3 4">
    <name type="scientific">Kandleria vitulina DSM 20405</name>
    <dbReference type="NCBI Taxonomy" id="1410657"/>
    <lineage>
        <taxon>Bacteria</taxon>
        <taxon>Bacillati</taxon>
        <taxon>Bacillota</taxon>
        <taxon>Erysipelotrichia</taxon>
        <taxon>Erysipelotrichales</taxon>
        <taxon>Coprobacillaceae</taxon>
        <taxon>Kandleria</taxon>
    </lineage>
</organism>
<dbReference type="InterPro" id="IPR004398">
    <property type="entry name" value="RNA_MeTrfase_RsmD"/>
</dbReference>
<dbReference type="CDD" id="cd02440">
    <property type="entry name" value="AdoMet_MTases"/>
    <property type="match status" value="1"/>
</dbReference>
<evidence type="ECO:0000256" key="1">
    <source>
        <dbReference type="ARBA" id="ARBA00022603"/>
    </source>
</evidence>
<accession>A0A0R2HNW0</accession>
<reference evidence="3 4" key="1">
    <citation type="journal article" date="2015" name="Genome Announc.">
        <title>Expanding the biotechnology potential of lactobacilli through comparative genomics of 213 strains and associated genera.</title>
        <authorList>
            <person name="Sun Z."/>
            <person name="Harris H.M."/>
            <person name="McCann A."/>
            <person name="Guo C."/>
            <person name="Argimon S."/>
            <person name="Zhang W."/>
            <person name="Yang X."/>
            <person name="Jeffery I.B."/>
            <person name="Cooney J.C."/>
            <person name="Kagawa T.F."/>
            <person name="Liu W."/>
            <person name="Song Y."/>
            <person name="Salvetti E."/>
            <person name="Wrobel A."/>
            <person name="Rasinkangas P."/>
            <person name="Parkhill J."/>
            <person name="Rea M.C."/>
            <person name="O'Sullivan O."/>
            <person name="Ritari J."/>
            <person name="Douillard F.P."/>
            <person name="Paul Ross R."/>
            <person name="Yang R."/>
            <person name="Briner A.E."/>
            <person name="Felis G.E."/>
            <person name="de Vos W.M."/>
            <person name="Barrangou R."/>
            <person name="Klaenhammer T.R."/>
            <person name="Caufield P.W."/>
            <person name="Cui Y."/>
            <person name="Zhang H."/>
            <person name="O'Toole P.W."/>
        </authorList>
    </citation>
    <scope>NUCLEOTIDE SEQUENCE [LARGE SCALE GENOMIC DNA]</scope>
    <source>
        <strain evidence="3 4">DSM 20405</strain>
    </source>
</reference>
<comment type="caution">
    <text evidence="3">The sequence shown here is derived from an EMBL/GenBank/DDBJ whole genome shotgun (WGS) entry which is preliminary data.</text>
</comment>
<evidence type="ECO:0000256" key="2">
    <source>
        <dbReference type="ARBA" id="ARBA00022679"/>
    </source>
</evidence>
<dbReference type="EMBL" id="JQBL01000002">
    <property type="protein sequence ID" value="KRN51220.1"/>
    <property type="molecule type" value="Genomic_DNA"/>
</dbReference>
<name>A0A0R2HNW0_9FIRM</name>
<keyword evidence="1 3" id="KW-0489">Methyltransferase</keyword>
<dbReference type="GO" id="GO:0031167">
    <property type="term" value="P:rRNA methylation"/>
    <property type="evidence" value="ECO:0007669"/>
    <property type="project" value="InterPro"/>
</dbReference>
<dbReference type="PROSITE" id="PS00092">
    <property type="entry name" value="N6_MTASE"/>
    <property type="match status" value="1"/>
</dbReference>
<proteinExistence type="predicted"/>
<dbReference type="InterPro" id="IPR002052">
    <property type="entry name" value="DNA_methylase_N6_adenine_CS"/>
</dbReference>
<sequence>MRVIAGKYRSRQLKSVKSDLTRPTTDKNKENLFNMIGPYFDGGVVLDLFGGSGGLGIEAMSRGMDELYSVDKQYKAFAVIKENVNMLKIDNAHVLKMDYRKALMKFNDEQVHFDLVLLDPPYAMKINKDIIETLAKQGNLNDGCTIVIEDLKEERIEVEAPFVLKKEKDFGITIMQILEYRGN</sequence>
<dbReference type="GO" id="GO:0008168">
    <property type="term" value="F:methyltransferase activity"/>
    <property type="evidence" value="ECO:0007669"/>
    <property type="project" value="UniProtKB-KW"/>
</dbReference>
<dbReference type="Gene3D" id="3.40.50.150">
    <property type="entry name" value="Vaccinia Virus protein VP39"/>
    <property type="match status" value="1"/>
</dbReference>
<keyword evidence="2 3" id="KW-0808">Transferase</keyword>
<dbReference type="InterPro" id="IPR029063">
    <property type="entry name" value="SAM-dependent_MTases_sf"/>
</dbReference>
<keyword evidence="4" id="KW-1185">Reference proteome</keyword>